<protein>
    <submittedName>
        <fullName evidence="1">Uncharacterized protein</fullName>
    </submittedName>
</protein>
<accession>A0ACB5UEB1</accession>
<evidence type="ECO:0000313" key="1">
    <source>
        <dbReference type="EMBL" id="GMQ60940.1"/>
    </source>
</evidence>
<keyword evidence="2" id="KW-1185">Reference proteome</keyword>
<reference evidence="1" key="1">
    <citation type="submission" date="2023-09" db="EMBL/GenBank/DDBJ databases">
        <title>Vallitalea sediminicola and Vallitalea maricola sp. nov., anaerobic bacteria isolated from marine sediment.</title>
        <authorList>
            <person name="Hirano S."/>
            <person name="Maeda A."/>
            <person name="Terahara T."/>
            <person name="Mori K."/>
            <person name="Hamada M."/>
            <person name="Matsumoto R."/>
            <person name="Kobayashi T."/>
        </authorList>
    </citation>
    <scope>NUCLEOTIDE SEQUENCE</scope>
    <source>
        <strain evidence="1">AN17-2</strain>
    </source>
</reference>
<gene>
    <name evidence="1" type="ORF">AN2V17_01670</name>
</gene>
<proteinExistence type="predicted"/>
<dbReference type="EMBL" id="BTPU01000002">
    <property type="protein sequence ID" value="GMQ60940.1"/>
    <property type="molecule type" value="Genomic_DNA"/>
</dbReference>
<name>A0ACB5UEB1_9FIRM</name>
<dbReference type="Proteomes" id="UP001374599">
    <property type="component" value="Unassembled WGS sequence"/>
</dbReference>
<sequence length="70" mass="8563">MFITKKLRVLYKKQKVDKGIVYKYNKSNKTLILLVNEFEYLWINNFMDQFLLQLSKRISFNGTGLLYRFF</sequence>
<evidence type="ECO:0000313" key="2">
    <source>
        <dbReference type="Proteomes" id="UP001374599"/>
    </source>
</evidence>
<comment type="caution">
    <text evidence="1">The sequence shown here is derived from an EMBL/GenBank/DDBJ whole genome shotgun (WGS) entry which is preliminary data.</text>
</comment>
<organism evidence="1 2">
    <name type="scientific">Vallitalea maricola</name>
    <dbReference type="NCBI Taxonomy" id="3074433"/>
    <lineage>
        <taxon>Bacteria</taxon>
        <taxon>Bacillati</taxon>
        <taxon>Bacillota</taxon>
        <taxon>Clostridia</taxon>
        <taxon>Lachnospirales</taxon>
        <taxon>Vallitaleaceae</taxon>
        <taxon>Vallitalea</taxon>
    </lineage>
</organism>